<dbReference type="WBParaSite" id="ES5_v2.g28981.t1">
    <property type="protein sequence ID" value="ES5_v2.g28981.t1"/>
    <property type="gene ID" value="ES5_v2.g28981"/>
</dbReference>
<reference evidence="2" key="1">
    <citation type="submission" date="2022-11" db="UniProtKB">
        <authorList>
            <consortium name="WormBaseParasite"/>
        </authorList>
    </citation>
    <scope>IDENTIFICATION</scope>
</reference>
<sequence length="139" mass="16172">MDNVMDLDDGAFGYRISNPPIFLATGILGFLEVFNKTSMEQLREKSLKLTGYLEFLISETSKIRCEILTPKDPAQRGCQLSLKFNFDIAEVYKQLVRRGIAVDKRYPYVIRVTPVHFYNTFTDVWRFVNQLVECIKEFS</sequence>
<evidence type="ECO:0000313" key="2">
    <source>
        <dbReference type="WBParaSite" id="ES5_v2.g28981.t1"/>
    </source>
</evidence>
<protein>
    <submittedName>
        <fullName evidence="2">Kynureninase</fullName>
    </submittedName>
</protein>
<evidence type="ECO:0000313" key="1">
    <source>
        <dbReference type="Proteomes" id="UP000887579"/>
    </source>
</evidence>
<accession>A0AC34GHC0</accession>
<proteinExistence type="predicted"/>
<organism evidence="1 2">
    <name type="scientific">Panagrolaimus sp. ES5</name>
    <dbReference type="NCBI Taxonomy" id="591445"/>
    <lineage>
        <taxon>Eukaryota</taxon>
        <taxon>Metazoa</taxon>
        <taxon>Ecdysozoa</taxon>
        <taxon>Nematoda</taxon>
        <taxon>Chromadorea</taxon>
        <taxon>Rhabditida</taxon>
        <taxon>Tylenchina</taxon>
        <taxon>Panagrolaimomorpha</taxon>
        <taxon>Panagrolaimoidea</taxon>
        <taxon>Panagrolaimidae</taxon>
        <taxon>Panagrolaimus</taxon>
    </lineage>
</organism>
<dbReference type="Proteomes" id="UP000887579">
    <property type="component" value="Unplaced"/>
</dbReference>
<name>A0AC34GHC0_9BILA</name>